<feature type="region of interest" description="Disordered" evidence="1">
    <location>
        <begin position="73"/>
        <end position="92"/>
    </location>
</feature>
<evidence type="ECO:0000256" key="1">
    <source>
        <dbReference type="SAM" id="MobiDB-lite"/>
    </source>
</evidence>
<feature type="compositionally biased region" description="Basic and acidic residues" evidence="1">
    <location>
        <begin position="80"/>
        <end position="92"/>
    </location>
</feature>
<keyword evidence="3" id="KW-1185">Reference proteome</keyword>
<evidence type="ECO:0000313" key="3">
    <source>
        <dbReference type="Proteomes" id="UP000244005"/>
    </source>
</evidence>
<protein>
    <submittedName>
        <fullName evidence="2">Uncharacterized protein</fullName>
    </submittedName>
</protein>
<name>A0A2R6VYT2_MARPO</name>
<evidence type="ECO:0000313" key="2">
    <source>
        <dbReference type="EMBL" id="PTQ26763.1"/>
    </source>
</evidence>
<dbReference type="EMBL" id="KZ773077">
    <property type="protein sequence ID" value="PTQ26763.1"/>
    <property type="molecule type" value="Genomic_DNA"/>
</dbReference>
<accession>A0A2R6VYT2</accession>
<dbReference type="AlphaFoldDB" id="A0A2R6VYT2"/>
<sequence>MLARRKVPMWRIRLHIFITDWTQAQLLRLKTLGADFFHGWSTTCDWSCPNECDERESFQQRKQVKPDALDVIMDKSGGPKYKENSKIELTRE</sequence>
<dbReference type="Proteomes" id="UP000244005">
    <property type="component" value="Unassembled WGS sequence"/>
</dbReference>
<reference evidence="3" key="1">
    <citation type="journal article" date="2017" name="Cell">
        <title>Insights into land plant evolution garnered from the Marchantia polymorpha genome.</title>
        <authorList>
            <person name="Bowman J.L."/>
            <person name="Kohchi T."/>
            <person name="Yamato K.T."/>
            <person name="Jenkins J."/>
            <person name="Shu S."/>
            <person name="Ishizaki K."/>
            <person name="Yamaoka S."/>
            <person name="Nishihama R."/>
            <person name="Nakamura Y."/>
            <person name="Berger F."/>
            <person name="Adam C."/>
            <person name="Aki S.S."/>
            <person name="Althoff F."/>
            <person name="Araki T."/>
            <person name="Arteaga-Vazquez M.A."/>
            <person name="Balasubrmanian S."/>
            <person name="Barry K."/>
            <person name="Bauer D."/>
            <person name="Boehm C.R."/>
            <person name="Briginshaw L."/>
            <person name="Caballero-Perez J."/>
            <person name="Catarino B."/>
            <person name="Chen F."/>
            <person name="Chiyoda S."/>
            <person name="Chovatia M."/>
            <person name="Davies K.M."/>
            <person name="Delmans M."/>
            <person name="Demura T."/>
            <person name="Dierschke T."/>
            <person name="Dolan L."/>
            <person name="Dorantes-Acosta A.E."/>
            <person name="Eklund D.M."/>
            <person name="Florent S.N."/>
            <person name="Flores-Sandoval E."/>
            <person name="Fujiyama A."/>
            <person name="Fukuzawa H."/>
            <person name="Galik B."/>
            <person name="Grimanelli D."/>
            <person name="Grimwood J."/>
            <person name="Grossniklaus U."/>
            <person name="Hamada T."/>
            <person name="Haseloff J."/>
            <person name="Hetherington A.J."/>
            <person name="Higo A."/>
            <person name="Hirakawa Y."/>
            <person name="Hundley H.N."/>
            <person name="Ikeda Y."/>
            <person name="Inoue K."/>
            <person name="Inoue S.I."/>
            <person name="Ishida S."/>
            <person name="Jia Q."/>
            <person name="Kakita M."/>
            <person name="Kanazawa T."/>
            <person name="Kawai Y."/>
            <person name="Kawashima T."/>
            <person name="Kennedy M."/>
            <person name="Kinose K."/>
            <person name="Kinoshita T."/>
            <person name="Kohara Y."/>
            <person name="Koide E."/>
            <person name="Komatsu K."/>
            <person name="Kopischke S."/>
            <person name="Kubo M."/>
            <person name="Kyozuka J."/>
            <person name="Lagercrantz U."/>
            <person name="Lin S.S."/>
            <person name="Lindquist E."/>
            <person name="Lipzen A.M."/>
            <person name="Lu C.W."/>
            <person name="De Luna E."/>
            <person name="Martienssen R.A."/>
            <person name="Minamino N."/>
            <person name="Mizutani M."/>
            <person name="Mizutani M."/>
            <person name="Mochizuki N."/>
            <person name="Monte I."/>
            <person name="Mosher R."/>
            <person name="Nagasaki H."/>
            <person name="Nakagami H."/>
            <person name="Naramoto S."/>
            <person name="Nishitani K."/>
            <person name="Ohtani M."/>
            <person name="Okamoto T."/>
            <person name="Okumura M."/>
            <person name="Phillips J."/>
            <person name="Pollak B."/>
            <person name="Reinders A."/>
            <person name="Rovekamp M."/>
            <person name="Sano R."/>
            <person name="Sawa S."/>
            <person name="Schmid M.W."/>
            <person name="Shirakawa M."/>
            <person name="Solano R."/>
            <person name="Spunde A."/>
            <person name="Suetsugu N."/>
            <person name="Sugano S."/>
            <person name="Sugiyama A."/>
            <person name="Sun R."/>
            <person name="Suzuki Y."/>
            <person name="Takenaka M."/>
            <person name="Takezawa D."/>
            <person name="Tomogane H."/>
            <person name="Tsuzuki M."/>
            <person name="Ueda T."/>
            <person name="Umeda M."/>
            <person name="Ward J.M."/>
            <person name="Watanabe Y."/>
            <person name="Yazaki K."/>
            <person name="Yokoyama R."/>
            <person name="Yoshitake Y."/>
            <person name="Yotsui I."/>
            <person name="Zachgo S."/>
            <person name="Schmutz J."/>
        </authorList>
    </citation>
    <scope>NUCLEOTIDE SEQUENCE [LARGE SCALE GENOMIC DNA]</scope>
    <source>
        <strain evidence="3">Tak-1</strain>
    </source>
</reference>
<dbReference type="Gramene" id="Mp2g00020.1">
    <property type="protein sequence ID" value="Mp2g00020.1.cds1"/>
    <property type="gene ID" value="Mp2g00020"/>
</dbReference>
<proteinExistence type="predicted"/>
<gene>
    <name evidence="2" type="ORF">MARPO_0436s0001</name>
</gene>
<organism evidence="2 3">
    <name type="scientific">Marchantia polymorpha</name>
    <name type="common">Common liverwort</name>
    <name type="synonym">Marchantia aquatica</name>
    <dbReference type="NCBI Taxonomy" id="3197"/>
    <lineage>
        <taxon>Eukaryota</taxon>
        <taxon>Viridiplantae</taxon>
        <taxon>Streptophyta</taxon>
        <taxon>Embryophyta</taxon>
        <taxon>Marchantiophyta</taxon>
        <taxon>Marchantiopsida</taxon>
        <taxon>Marchantiidae</taxon>
        <taxon>Marchantiales</taxon>
        <taxon>Marchantiaceae</taxon>
        <taxon>Marchantia</taxon>
    </lineage>
</organism>